<evidence type="ECO:0000313" key="14">
    <source>
        <dbReference type="Proteomes" id="UP000027222"/>
    </source>
</evidence>
<keyword evidence="14" id="KW-1185">Reference proteome</keyword>
<dbReference type="SUPFAM" id="SSF50044">
    <property type="entry name" value="SH3-domain"/>
    <property type="match status" value="1"/>
</dbReference>
<dbReference type="OrthoDB" id="5983572at2759"/>
<feature type="domain" description="SH3" evidence="12">
    <location>
        <begin position="331"/>
        <end position="390"/>
    </location>
</feature>
<dbReference type="STRING" id="685588.A0A067TW18"/>
<evidence type="ECO:0000256" key="1">
    <source>
        <dbReference type="ARBA" id="ARBA00004651"/>
    </source>
</evidence>
<feature type="transmembrane region" description="Helical" evidence="11">
    <location>
        <begin position="151"/>
        <end position="172"/>
    </location>
</feature>
<feature type="transmembrane region" description="Helical" evidence="11">
    <location>
        <begin position="87"/>
        <end position="107"/>
    </location>
</feature>
<feature type="region of interest" description="Disordered" evidence="10">
    <location>
        <begin position="195"/>
        <end position="325"/>
    </location>
</feature>
<evidence type="ECO:0000256" key="9">
    <source>
        <dbReference type="PROSITE-ProRule" id="PRU00192"/>
    </source>
</evidence>
<accession>A0A067TW18</accession>
<name>A0A067TW18_GALM3</name>
<evidence type="ECO:0000256" key="3">
    <source>
        <dbReference type="ARBA" id="ARBA00022443"/>
    </source>
</evidence>
<dbReference type="InterPro" id="IPR035522">
    <property type="entry name" value="Sho1_SH3"/>
</dbReference>
<feature type="compositionally biased region" description="Polar residues" evidence="10">
    <location>
        <begin position="199"/>
        <end position="216"/>
    </location>
</feature>
<organism evidence="13 14">
    <name type="scientific">Galerina marginata (strain CBS 339.88)</name>
    <dbReference type="NCBI Taxonomy" id="685588"/>
    <lineage>
        <taxon>Eukaryota</taxon>
        <taxon>Fungi</taxon>
        <taxon>Dikarya</taxon>
        <taxon>Basidiomycota</taxon>
        <taxon>Agaricomycotina</taxon>
        <taxon>Agaricomycetes</taxon>
        <taxon>Agaricomycetidae</taxon>
        <taxon>Agaricales</taxon>
        <taxon>Agaricineae</taxon>
        <taxon>Strophariaceae</taxon>
        <taxon>Galerina</taxon>
    </lineage>
</organism>
<keyword evidence="6 11" id="KW-1133">Transmembrane helix</keyword>
<dbReference type="AlphaFoldDB" id="A0A067TW18"/>
<proteinExistence type="inferred from homology"/>
<dbReference type="SMART" id="SM00326">
    <property type="entry name" value="SH3"/>
    <property type="match status" value="1"/>
</dbReference>
<evidence type="ECO:0000256" key="5">
    <source>
        <dbReference type="ARBA" id="ARBA00022692"/>
    </source>
</evidence>
<dbReference type="PRINTS" id="PR00452">
    <property type="entry name" value="SH3DOMAIN"/>
</dbReference>
<dbReference type="EMBL" id="KL142369">
    <property type="protein sequence ID" value="KDR83203.1"/>
    <property type="molecule type" value="Genomic_DNA"/>
</dbReference>
<keyword evidence="3 9" id="KW-0728">SH3 domain</keyword>
<dbReference type="GO" id="GO:0005886">
    <property type="term" value="C:plasma membrane"/>
    <property type="evidence" value="ECO:0007669"/>
    <property type="project" value="UniProtKB-SubCell"/>
</dbReference>
<keyword evidence="5 11" id="KW-0812">Transmembrane</keyword>
<dbReference type="CDD" id="cd11855">
    <property type="entry name" value="SH3_Sho1p"/>
    <property type="match status" value="1"/>
</dbReference>
<evidence type="ECO:0000259" key="12">
    <source>
        <dbReference type="PROSITE" id="PS50002"/>
    </source>
</evidence>
<evidence type="ECO:0000256" key="8">
    <source>
        <dbReference type="ARBA" id="ARBA00023136"/>
    </source>
</evidence>
<evidence type="ECO:0000256" key="4">
    <source>
        <dbReference type="ARBA" id="ARBA00022475"/>
    </source>
</evidence>
<evidence type="ECO:0000256" key="2">
    <source>
        <dbReference type="ARBA" id="ARBA00009739"/>
    </source>
</evidence>
<protein>
    <recommendedName>
        <fullName evidence="12">SH3 domain-containing protein</fullName>
    </recommendedName>
</protein>
<keyword evidence="7" id="KW-0346">Stress response</keyword>
<feature type="transmembrane region" description="Helical" evidence="11">
    <location>
        <begin position="57"/>
        <end position="75"/>
    </location>
</feature>
<gene>
    <name evidence="13" type="ORF">GALMADRAFT_239041</name>
</gene>
<keyword evidence="8 11" id="KW-0472">Membrane</keyword>
<sequence>MDQSLSYVASASERPVSEAVVEHAPDPPAQENAVTVNEKTPSGSDAVVAEDRGSRSIFLLATFVLGVIAWLVALVSQSIVAATISGAAVRILWFPIVIQTIITLLVIQVLMGSSTFNAAHAYGTQISVLAAIVTVFALFSVDQTIHSPAPALQATGAGWLLVAIVDLLWIFFFTSPPQSPIARLLSFTRQPETHHNKVQKISRSTDAFSTPPQNGGVSARYEGRLEDLSPEERAKVEQQRSEKPRRPTASGHWSVYTPPPAPGGRGTMTSVSSEQHRSGVMDPREGSMLGSQAPASIRPDSGSATAAMEEQRESRVTHPPEPAVATVPDSAAKWRAEALFEYKGSTDDPNELAFKKGEVLLIFDKSGKWWEAKTWDGRKGIAPSNYLRLL</sequence>
<feature type="transmembrane region" description="Helical" evidence="11">
    <location>
        <begin position="119"/>
        <end position="139"/>
    </location>
</feature>
<dbReference type="Proteomes" id="UP000027222">
    <property type="component" value="Unassembled WGS sequence"/>
</dbReference>
<feature type="compositionally biased region" description="Basic and acidic residues" evidence="10">
    <location>
        <begin position="309"/>
        <end position="318"/>
    </location>
</feature>
<dbReference type="InterPro" id="IPR036028">
    <property type="entry name" value="SH3-like_dom_sf"/>
</dbReference>
<dbReference type="HOGENOM" id="CLU_043316_0_0_1"/>
<dbReference type="Pfam" id="PF07653">
    <property type="entry name" value="SH3_2"/>
    <property type="match status" value="1"/>
</dbReference>
<evidence type="ECO:0000256" key="7">
    <source>
        <dbReference type="ARBA" id="ARBA00023016"/>
    </source>
</evidence>
<comment type="subcellular location">
    <subcellularLocation>
        <location evidence="1">Cell membrane</location>
        <topology evidence="1">Multi-pass membrane protein</topology>
    </subcellularLocation>
</comment>
<keyword evidence="4" id="KW-1003">Cell membrane</keyword>
<dbReference type="InterPro" id="IPR001452">
    <property type="entry name" value="SH3_domain"/>
</dbReference>
<reference evidence="14" key="1">
    <citation type="journal article" date="2014" name="Proc. Natl. Acad. Sci. U.S.A.">
        <title>Extensive sampling of basidiomycete genomes demonstrates inadequacy of the white-rot/brown-rot paradigm for wood decay fungi.</title>
        <authorList>
            <person name="Riley R."/>
            <person name="Salamov A.A."/>
            <person name="Brown D.W."/>
            <person name="Nagy L.G."/>
            <person name="Floudas D."/>
            <person name="Held B.W."/>
            <person name="Levasseur A."/>
            <person name="Lombard V."/>
            <person name="Morin E."/>
            <person name="Otillar R."/>
            <person name="Lindquist E.A."/>
            <person name="Sun H."/>
            <person name="LaButti K.M."/>
            <person name="Schmutz J."/>
            <person name="Jabbour D."/>
            <person name="Luo H."/>
            <person name="Baker S.E."/>
            <person name="Pisabarro A.G."/>
            <person name="Walton J.D."/>
            <person name="Blanchette R.A."/>
            <person name="Henrissat B."/>
            <person name="Martin F."/>
            <person name="Cullen D."/>
            <person name="Hibbett D.S."/>
            <person name="Grigoriev I.V."/>
        </authorList>
    </citation>
    <scope>NUCLEOTIDE SEQUENCE [LARGE SCALE GENOMIC DNA]</scope>
    <source>
        <strain evidence="14">CBS 339.88</strain>
    </source>
</reference>
<evidence type="ECO:0000256" key="6">
    <source>
        <dbReference type="ARBA" id="ARBA00022989"/>
    </source>
</evidence>
<feature type="compositionally biased region" description="Basic and acidic residues" evidence="10">
    <location>
        <begin position="221"/>
        <end position="245"/>
    </location>
</feature>
<dbReference type="Gene3D" id="2.30.30.40">
    <property type="entry name" value="SH3 Domains"/>
    <property type="match status" value="1"/>
</dbReference>
<evidence type="ECO:0000256" key="10">
    <source>
        <dbReference type="SAM" id="MobiDB-lite"/>
    </source>
</evidence>
<evidence type="ECO:0000256" key="11">
    <source>
        <dbReference type="SAM" id="Phobius"/>
    </source>
</evidence>
<comment type="similarity">
    <text evidence="2">Belongs to the SHO1 family.</text>
</comment>
<feature type="compositionally biased region" description="Basic and acidic residues" evidence="10">
    <location>
        <begin position="274"/>
        <end position="285"/>
    </location>
</feature>
<evidence type="ECO:0000313" key="13">
    <source>
        <dbReference type="EMBL" id="KDR83203.1"/>
    </source>
</evidence>
<dbReference type="PROSITE" id="PS50002">
    <property type="entry name" value="SH3"/>
    <property type="match status" value="1"/>
</dbReference>